<reference evidence="8 9" key="1">
    <citation type="journal article" date="2013" name="Proc. Natl. Acad. Sci. U.S.A.">
        <title>Fine-scale variation in meiotic recombination in Mimulus inferred from population shotgun sequencing.</title>
        <authorList>
            <person name="Hellsten U."/>
            <person name="Wright K.M."/>
            <person name="Jenkins J."/>
            <person name="Shu S."/>
            <person name="Yuan Y."/>
            <person name="Wessler S.R."/>
            <person name="Schmutz J."/>
            <person name="Willis J.H."/>
            <person name="Rokhsar D.S."/>
        </authorList>
    </citation>
    <scope>NUCLEOTIDE SEQUENCE [LARGE SCALE GENOMIC DNA]</scope>
    <source>
        <strain evidence="9">cv. DUN x IM62</strain>
    </source>
</reference>
<dbReference type="GO" id="GO:0016567">
    <property type="term" value="P:protein ubiquitination"/>
    <property type="evidence" value="ECO:0007669"/>
    <property type="project" value="UniProtKB-UniRule"/>
</dbReference>
<comment type="subunit">
    <text evidence="4">Part of a SCF (SKP1-cullin-F-box) protein ligase complex.</text>
</comment>
<evidence type="ECO:0000313" key="8">
    <source>
        <dbReference type="EMBL" id="EYU38065.1"/>
    </source>
</evidence>
<dbReference type="GO" id="GO:0005737">
    <property type="term" value="C:cytoplasm"/>
    <property type="evidence" value="ECO:0000318"/>
    <property type="project" value="GO_Central"/>
</dbReference>
<dbReference type="GO" id="GO:0005634">
    <property type="term" value="C:nucleus"/>
    <property type="evidence" value="ECO:0000318"/>
    <property type="project" value="GO_Central"/>
</dbReference>
<accession>A0A022RGR1</accession>
<dbReference type="GO" id="GO:0009867">
    <property type="term" value="P:jasmonic acid mediated signaling pathway"/>
    <property type="evidence" value="ECO:0007669"/>
    <property type="project" value="UniProtKB-ARBA"/>
</dbReference>
<feature type="compositionally biased region" description="Basic and acidic residues" evidence="5">
    <location>
        <begin position="162"/>
        <end position="174"/>
    </location>
</feature>
<keyword evidence="9" id="KW-1185">Reference proteome</keyword>
<feature type="domain" description="SKP1 component POZ" evidence="7">
    <location>
        <begin position="25"/>
        <end position="83"/>
    </location>
</feature>
<evidence type="ECO:0000256" key="5">
    <source>
        <dbReference type="SAM" id="MobiDB-lite"/>
    </source>
</evidence>
<evidence type="ECO:0000259" key="6">
    <source>
        <dbReference type="Pfam" id="PF01466"/>
    </source>
</evidence>
<dbReference type="AlphaFoldDB" id="A0A022RGR1"/>
<dbReference type="PIRSF" id="PIRSF028729">
    <property type="entry name" value="E3_ubiquit_lig_SCF_Skp"/>
    <property type="match status" value="1"/>
</dbReference>
<dbReference type="SMART" id="SM00512">
    <property type="entry name" value="Skp1"/>
    <property type="match status" value="1"/>
</dbReference>
<dbReference type="InterPro" id="IPR016073">
    <property type="entry name" value="Skp1_comp_POZ"/>
</dbReference>
<name>A0A022RGR1_ERYGU</name>
<dbReference type="Pfam" id="PF01466">
    <property type="entry name" value="Skp1"/>
    <property type="match status" value="1"/>
</dbReference>
<dbReference type="SUPFAM" id="SSF54695">
    <property type="entry name" value="POZ domain"/>
    <property type="match status" value="1"/>
</dbReference>
<evidence type="ECO:0000256" key="1">
    <source>
        <dbReference type="ARBA" id="ARBA00004906"/>
    </source>
</evidence>
<dbReference type="Pfam" id="PF03931">
    <property type="entry name" value="Skp1_POZ"/>
    <property type="match status" value="1"/>
</dbReference>
<dbReference type="GO" id="GO:0031146">
    <property type="term" value="P:SCF-dependent proteasomal ubiquitin-dependent protein catabolic process"/>
    <property type="evidence" value="ECO:0000318"/>
    <property type="project" value="GO_Central"/>
</dbReference>
<evidence type="ECO:0000313" key="9">
    <source>
        <dbReference type="Proteomes" id="UP000030748"/>
    </source>
</evidence>
<comment type="similarity">
    <text evidence="2 4">Belongs to the SKP1 family.</text>
</comment>
<evidence type="ECO:0000256" key="4">
    <source>
        <dbReference type="PIRNR" id="PIRNR028729"/>
    </source>
</evidence>
<organism evidence="8 9">
    <name type="scientific">Erythranthe guttata</name>
    <name type="common">Yellow monkey flower</name>
    <name type="synonym">Mimulus guttatus</name>
    <dbReference type="NCBI Taxonomy" id="4155"/>
    <lineage>
        <taxon>Eukaryota</taxon>
        <taxon>Viridiplantae</taxon>
        <taxon>Streptophyta</taxon>
        <taxon>Embryophyta</taxon>
        <taxon>Tracheophyta</taxon>
        <taxon>Spermatophyta</taxon>
        <taxon>Magnoliopsida</taxon>
        <taxon>eudicotyledons</taxon>
        <taxon>Gunneridae</taxon>
        <taxon>Pentapetalae</taxon>
        <taxon>asterids</taxon>
        <taxon>lamiids</taxon>
        <taxon>Lamiales</taxon>
        <taxon>Phrymaceae</taxon>
        <taxon>Erythranthe</taxon>
    </lineage>
</organism>
<dbReference type="InterPro" id="IPR036296">
    <property type="entry name" value="SKP1-like_dim_sf"/>
</dbReference>
<dbReference type="PANTHER" id="PTHR11165">
    <property type="entry name" value="SKP1"/>
    <property type="match status" value="1"/>
</dbReference>
<dbReference type="SUPFAM" id="SSF81382">
    <property type="entry name" value="Skp1 dimerisation domain-like"/>
    <property type="match status" value="1"/>
</dbReference>
<dbReference type="InterPro" id="IPR016072">
    <property type="entry name" value="Skp1_comp_dimer"/>
</dbReference>
<dbReference type="OrthoDB" id="910907at2759"/>
<protein>
    <recommendedName>
        <fullName evidence="4">SKP1-like protein</fullName>
    </recommendedName>
</protein>
<gene>
    <name evidence="8" type="ORF">MIMGU_mgv1a022716mg</name>
</gene>
<dbReference type="PhylomeDB" id="A0A022RGR1"/>
<sequence>MASPQENDSKPETTITLNDSKPETTITLRSNDGEIFEVPETVAVLSVTIRNMVEDGCAGGIIPLEEVDAETLSWVITYLKKHAALLDPSSKTEKDELDAEFFSDKEFNSLLAIVNAANYLNIEELQDASTGQIAKFIRNKGVATVRKLFGVENDYTPEEEEALRREHQWAHEDGVEPDED</sequence>
<dbReference type="InterPro" id="IPR016897">
    <property type="entry name" value="SKP1"/>
</dbReference>
<dbReference type="KEGG" id="egt:105957301"/>
<comment type="pathway">
    <text evidence="1 4">Protein modification; protein ubiquitination.</text>
</comment>
<dbReference type="OMA" id="CANISLD"/>
<comment type="function">
    <text evidence="4">Involved in ubiquitination and subsequent proteasomal degradation of target proteins. Together with CUL1, RBX1 and a F-box protein, it forms a SCF E3 ubiquitin ligase complex. The functional specificity of this complex depends on the type of F-box protein. In the SCF complex, it serves as an adapter that links the F-box protein to CUL1.</text>
</comment>
<keyword evidence="3 4" id="KW-0833">Ubl conjugation pathway</keyword>
<dbReference type="Proteomes" id="UP000030748">
    <property type="component" value="Unassembled WGS sequence"/>
</dbReference>
<dbReference type="STRING" id="4155.A0A022RGR1"/>
<feature type="region of interest" description="Disordered" evidence="5">
    <location>
        <begin position="157"/>
        <end position="180"/>
    </location>
</feature>
<dbReference type="Gene3D" id="3.30.710.10">
    <property type="entry name" value="Potassium Channel Kv1.1, Chain A"/>
    <property type="match status" value="1"/>
</dbReference>
<evidence type="ECO:0000256" key="3">
    <source>
        <dbReference type="ARBA" id="ARBA00022786"/>
    </source>
</evidence>
<proteinExistence type="inferred from homology"/>
<dbReference type="UniPathway" id="UPA00143"/>
<dbReference type="EMBL" id="KI630509">
    <property type="protein sequence ID" value="EYU38065.1"/>
    <property type="molecule type" value="Genomic_DNA"/>
</dbReference>
<feature type="domain" description="SKP1 component dimerisation" evidence="6">
    <location>
        <begin position="125"/>
        <end position="170"/>
    </location>
</feature>
<dbReference type="eggNOG" id="KOG1724">
    <property type="taxonomic scope" value="Eukaryota"/>
</dbReference>
<dbReference type="GO" id="GO:0097602">
    <property type="term" value="F:cullin family protein binding"/>
    <property type="evidence" value="ECO:0000318"/>
    <property type="project" value="GO_Central"/>
</dbReference>
<dbReference type="InterPro" id="IPR011333">
    <property type="entry name" value="SKP1/BTB/POZ_sf"/>
</dbReference>
<dbReference type="InterPro" id="IPR001232">
    <property type="entry name" value="SKP1-like"/>
</dbReference>
<evidence type="ECO:0000259" key="7">
    <source>
        <dbReference type="Pfam" id="PF03931"/>
    </source>
</evidence>
<evidence type="ECO:0000256" key="2">
    <source>
        <dbReference type="ARBA" id="ARBA00009993"/>
    </source>
</evidence>